<dbReference type="InterPro" id="IPR001608">
    <property type="entry name" value="Ala_racemase_N"/>
</dbReference>
<evidence type="ECO:0000259" key="5">
    <source>
        <dbReference type="Pfam" id="PF01168"/>
    </source>
</evidence>
<dbReference type="InterPro" id="IPR029066">
    <property type="entry name" value="PLP-binding_barrel"/>
</dbReference>
<dbReference type="EMBL" id="QFYR01000002">
    <property type="protein sequence ID" value="RAK52727.1"/>
    <property type="molecule type" value="Genomic_DNA"/>
</dbReference>
<dbReference type="CDD" id="cd00635">
    <property type="entry name" value="PLPDE_III_YBL036c_like"/>
    <property type="match status" value="1"/>
</dbReference>
<comment type="caution">
    <text evidence="6">The sequence shown here is derived from an EMBL/GenBank/DDBJ whole genome shotgun (WGS) entry which is preliminary data.</text>
</comment>
<keyword evidence="1 2" id="KW-0663">Pyridoxal phosphate</keyword>
<dbReference type="InterPro" id="IPR011078">
    <property type="entry name" value="PyrdxlP_homeostasis"/>
</dbReference>
<feature type="domain" description="Alanine racemase N-terminal" evidence="5">
    <location>
        <begin position="30"/>
        <end position="231"/>
    </location>
</feature>
<dbReference type="GO" id="GO:0030170">
    <property type="term" value="F:pyridoxal phosphate binding"/>
    <property type="evidence" value="ECO:0007669"/>
    <property type="project" value="UniProtKB-UniRule"/>
</dbReference>
<dbReference type="RefSeq" id="WP_111515012.1">
    <property type="nucleotide sequence ID" value="NZ_QFYR01000002.1"/>
</dbReference>
<dbReference type="PANTHER" id="PTHR10146">
    <property type="entry name" value="PROLINE SYNTHETASE CO-TRANSCRIBED BACTERIAL HOMOLOG PROTEIN"/>
    <property type="match status" value="1"/>
</dbReference>
<dbReference type="Gene3D" id="3.20.20.10">
    <property type="entry name" value="Alanine racemase"/>
    <property type="match status" value="1"/>
</dbReference>
<name>A0A328AE12_9CAUL</name>
<dbReference type="PANTHER" id="PTHR10146:SF14">
    <property type="entry name" value="PYRIDOXAL PHOSPHATE HOMEOSTASIS PROTEIN"/>
    <property type="match status" value="1"/>
</dbReference>
<accession>A0A328AE12</accession>
<evidence type="ECO:0000256" key="4">
    <source>
        <dbReference type="RuleBase" id="RU004514"/>
    </source>
</evidence>
<dbReference type="Pfam" id="PF01168">
    <property type="entry name" value="Ala_racemase_N"/>
    <property type="match status" value="1"/>
</dbReference>
<dbReference type="SUPFAM" id="SSF51419">
    <property type="entry name" value="PLP-binding barrel"/>
    <property type="match status" value="1"/>
</dbReference>
<gene>
    <name evidence="6" type="ORF">DJ018_11095</name>
</gene>
<comment type="similarity">
    <text evidence="2 4">Belongs to the pyridoxal phosphate-binding protein YggS/PROSC family.</text>
</comment>
<dbReference type="Proteomes" id="UP000249725">
    <property type="component" value="Unassembled WGS sequence"/>
</dbReference>
<evidence type="ECO:0000313" key="6">
    <source>
        <dbReference type="EMBL" id="RAK52727.1"/>
    </source>
</evidence>
<keyword evidence="7" id="KW-1185">Reference proteome</keyword>
<evidence type="ECO:0000313" key="7">
    <source>
        <dbReference type="Proteomes" id="UP000249725"/>
    </source>
</evidence>
<feature type="modified residue" description="N6-(pyridoxal phosphate)lysine" evidence="2 3">
    <location>
        <position position="38"/>
    </location>
</feature>
<dbReference type="NCBIfam" id="TIGR00044">
    <property type="entry name" value="YggS family pyridoxal phosphate-dependent enzyme"/>
    <property type="match status" value="1"/>
</dbReference>
<sequence>MEPSSLADALARVRARMALACARVGRDPAEVRLLPISKTQDLQRLREAVAADLDEFGENKPQELAAKAEQLSELGLRWVAVGRLQTNKAGLVAAHAHEFQALDSLRAAEALQRRLERLGRRLRVYLQVNTSAEPSKSGVAPGEAADLARSLRGFDALEPVGLMTLAIWSDDEAQVRACFRRLRDCQARLREAAPDAGRWDELSMGMSGDFELAIEEGATVVRVGQAIFGARALPHAHYWPAG</sequence>
<dbReference type="AlphaFoldDB" id="A0A328AE12"/>
<dbReference type="PIRSF" id="PIRSF004848">
    <property type="entry name" value="YBL036c_PLPDEIII"/>
    <property type="match status" value="1"/>
</dbReference>
<dbReference type="HAMAP" id="MF_02087">
    <property type="entry name" value="PLP_homeostasis"/>
    <property type="match status" value="1"/>
</dbReference>
<organism evidence="6 7">
    <name type="scientific">Phenylobacterium deserti</name>
    <dbReference type="NCBI Taxonomy" id="1914756"/>
    <lineage>
        <taxon>Bacteria</taxon>
        <taxon>Pseudomonadati</taxon>
        <taxon>Pseudomonadota</taxon>
        <taxon>Alphaproteobacteria</taxon>
        <taxon>Caulobacterales</taxon>
        <taxon>Caulobacteraceae</taxon>
        <taxon>Phenylobacterium</taxon>
    </lineage>
</organism>
<comment type="function">
    <text evidence="2">Pyridoxal 5'-phosphate (PLP)-binding protein, which is involved in PLP homeostasis.</text>
</comment>
<proteinExistence type="inferred from homology"/>
<evidence type="ECO:0000256" key="3">
    <source>
        <dbReference type="PIRSR" id="PIRSR004848-1"/>
    </source>
</evidence>
<reference evidence="7" key="1">
    <citation type="submission" date="2018-05" db="EMBL/GenBank/DDBJ databases">
        <authorList>
            <person name="Li X."/>
        </authorList>
    </citation>
    <scope>NUCLEOTIDE SEQUENCE [LARGE SCALE GENOMIC DNA]</scope>
    <source>
        <strain evidence="7">YIM 73061</strain>
    </source>
</reference>
<comment type="cofactor">
    <cofactor evidence="3">
        <name>pyridoxal 5'-phosphate</name>
        <dbReference type="ChEBI" id="CHEBI:597326"/>
    </cofactor>
</comment>
<evidence type="ECO:0000256" key="1">
    <source>
        <dbReference type="ARBA" id="ARBA00022898"/>
    </source>
</evidence>
<protein>
    <recommendedName>
        <fullName evidence="2">Pyridoxal phosphate homeostasis protein</fullName>
        <shortName evidence="2">PLP homeostasis protein</shortName>
    </recommendedName>
</protein>
<evidence type="ECO:0000256" key="2">
    <source>
        <dbReference type="HAMAP-Rule" id="MF_02087"/>
    </source>
</evidence>
<dbReference type="OrthoDB" id="9804072at2"/>